<dbReference type="Proteomes" id="UP000000599">
    <property type="component" value="Chromosome G"/>
</dbReference>
<gene>
    <name evidence="1" type="ordered locus">DEHA2G25036g</name>
</gene>
<organism evidence="1 2">
    <name type="scientific">Debaryomyces hansenii (strain ATCC 36239 / CBS 767 / BCRC 21394 / JCM 1990 / NBRC 0083 / IGC 2968)</name>
    <name type="common">Yeast</name>
    <name type="synonym">Torulaspora hansenii</name>
    <dbReference type="NCBI Taxonomy" id="284592"/>
    <lineage>
        <taxon>Eukaryota</taxon>
        <taxon>Fungi</taxon>
        <taxon>Dikarya</taxon>
        <taxon>Ascomycota</taxon>
        <taxon>Saccharomycotina</taxon>
        <taxon>Pichiomycetes</taxon>
        <taxon>Debaryomycetaceae</taxon>
        <taxon>Debaryomyces</taxon>
    </lineage>
</organism>
<dbReference type="RefSeq" id="XP_462637.2">
    <property type="nucleotide sequence ID" value="XM_462637.1"/>
</dbReference>
<dbReference type="AlphaFoldDB" id="Q6BGN4"/>
<dbReference type="InParanoid" id="Q6BGN4"/>
<keyword evidence="2" id="KW-1185">Reference proteome</keyword>
<evidence type="ECO:0000313" key="1">
    <source>
        <dbReference type="EMBL" id="CAG91156.2"/>
    </source>
</evidence>
<dbReference type="HOGENOM" id="CLU_2413224_0_0_1"/>
<dbReference type="EMBL" id="CR382139">
    <property type="protein sequence ID" value="CAG91156.2"/>
    <property type="molecule type" value="Genomic_DNA"/>
</dbReference>
<accession>Q6BGN4</accession>
<dbReference type="KEGG" id="dha:DEHA2G25036g"/>
<evidence type="ECO:0000313" key="2">
    <source>
        <dbReference type="Proteomes" id="UP000000599"/>
    </source>
</evidence>
<dbReference type="GeneID" id="2904369"/>
<reference evidence="1 2" key="1">
    <citation type="journal article" date="2004" name="Nature">
        <title>Genome evolution in yeasts.</title>
        <authorList>
            <consortium name="Genolevures"/>
            <person name="Dujon B."/>
            <person name="Sherman D."/>
            <person name="Fischer G."/>
            <person name="Durrens P."/>
            <person name="Casaregola S."/>
            <person name="Lafontaine I."/>
            <person name="de Montigny J."/>
            <person name="Marck C."/>
            <person name="Neuveglise C."/>
            <person name="Talla E."/>
            <person name="Goffard N."/>
            <person name="Frangeul L."/>
            <person name="Aigle M."/>
            <person name="Anthouard V."/>
            <person name="Babour A."/>
            <person name="Barbe V."/>
            <person name="Barnay S."/>
            <person name="Blanchin S."/>
            <person name="Beckerich J.M."/>
            <person name="Beyne E."/>
            <person name="Bleykasten C."/>
            <person name="Boisrame A."/>
            <person name="Boyer J."/>
            <person name="Cattolico L."/>
            <person name="Confanioleri F."/>
            <person name="de Daruvar A."/>
            <person name="Despons L."/>
            <person name="Fabre E."/>
            <person name="Fairhead C."/>
            <person name="Ferry-Dumazet H."/>
            <person name="Groppi A."/>
            <person name="Hantraye F."/>
            <person name="Hennequin C."/>
            <person name="Jauniaux N."/>
            <person name="Joyet P."/>
            <person name="Kachouri R."/>
            <person name="Kerrest A."/>
            <person name="Koszul R."/>
            <person name="Lemaire M."/>
            <person name="Lesur I."/>
            <person name="Ma L."/>
            <person name="Muller H."/>
            <person name="Nicaud J.M."/>
            <person name="Nikolski M."/>
            <person name="Oztas S."/>
            <person name="Ozier-Kalogeropoulos O."/>
            <person name="Pellenz S."/>
            <person name="Potier S."/>
            <person name="Richard G.F."/>
            <person name="Straub M.L."/>
            <person name="Suleau A."/>
            <person name="Swennene D."/>
            <person name="Tekaia F."/>
            <person name="Wesolowski-Louvel M."/>
            <person name="Westhof E."/>
            <person name="Wirth B."/>
            <person name="Zeniou-Meyer M."/>
            <person name="Zivanovic I."/>
            <person name="Bolotin-Fukuhara M."/>
            <person name="Thierry A."/>
            <person name="Bouchier C."/>
            <person name="Caudron B."/>
            <person name="Scarpelli C."/>
            <person name="Gaillardin C."/>
            <person name="Weissenbach J."/>
            <person name="Wincker P."/>
            <person name="Souciet J.L."/>
        </authorList>
    </citation>
    <scope>NUCLEOTIDE SEQUENCE [LARGE SCALE GENOMIC DNA]</scope>
    <source>
        <strain evidence="2">ATCC 36239 / CBS 767 / BCRC 21394 / JCM 1990 / NBRC 0083 / IGC 2968</strain>
    </source>
</reference>
<proteinExistence type="predicted"/>
<name>Q6BGN4_DEBHA</name>
<dbReference type="VEuPathDB" id="FungiDB:DEHA2G25036g"/>
<protein>
    <submittedName>
        <fullName evidence="1">DEHA2G25036p</fullName>
    </submittedName>
</protein>
<sequence>MSQTYSCEKLAYEKLSNNFLFNSVYIDRKFAFGTFNIGKHYHALGPFLIQKYIDQGKENIRSKEKKNMIDCPKIKRRTKSPKSNWKQFTVSE</sequence>